<keyword evidence="2" id="KW-0479">Metal-binding</keyword>
<reference evidence="8 9" key="1">
    <citation type="submission" date="2022-05" db="EMBL/GenBank/DDBJ databases">
        <authorList>
            <consortium name="Genoscope - CEA"/>
            <person name="William W."/>
        </authorList>
    </citation>
    <scope>NUCLEOTIDE SEQUENCE [LARGE SCALE GENOMIC DNA]</scope>
</reference>
<dbReference type="EMBL" id="CALNXK010000020">
    <property type="protein sequence ID" value="CAH3107861.1"/>
    <property type="molecule type" value="Genomic_DNA"/>
</dbReference>
<dbReference type="Pfam" id="PF05485">
    <property type="entry name" value="THAP"/>
    <property type="match status" value="1"/>
</dbReference>
<evidence type="ECO:0000259" key="7">
    <source>
        <dbReference type="PROSITE" id="PS50950"/>
    </source>
</evidence>
<dbReference type="InterPro" id="IPR027806">
    <property type="entry name" value="HARBI1_dom"/>
</dbReference>
<comment type="cofactor">
    <cofactor evidence="1">
        <name>a divalent metal cation</name>
        <dbReference type="ChEBI" id="CHEBI:60240"/>
    </cofactor>
</comment>
<proteinExistence type="predicted"/>
<accession>A0ABN8NG02</accession>
<evidence type="ECO:0000256" key="4">
    <source>
        <dbReference type="ARBA" id="ARBA00022833"/>
    </source>
</evidence>
<keyword evidence="3 6" id="KW-0863">Zinc-finger</keyword>
<feature type="domain" description="THAP-type" evidence="7">
    <location>
        <begin position="1"/>
        <end position="75"/>
    </location>
</feature>
<dbReference type="PROSITE" id="PS50950">
    <property type="entry name" value="ZF_THAP"/>
    <property type="match status" value="1"/>
</dbReference>
<dbReference type="InterPro" id="IPR027805">
    <property type="entry name" value="Transposase_HTH_dom"/>
</dbReference>
<evidence type="ECO:0000256" key="1">
    <source>
        <dbReference type="ARBA" id="ARBA00001968"/>
    </source>
</evidence>
<evidence type="ECO:0000256" key="2">
    <source>
        <dbReference type="ARBA" id="ARBA00022723"/>
    </source>
</evidence>
<keyword evidence="9" id="KW-1185">Reference proteome</keyword>
<dbReference type="SMART" id="SM00980">
    <property type="entry name" value="THAP"/>
    <property type="match status" value="1"/>
</dbReference>
<dbReference type="Pfam" id="PF13359">
    <property type="entry name" value="DDE_Tnp_4"/>
    <property type="match status" value="1"/>
</dbReference>
<evidence type="ECO:0000256" key="3">
    <source>
        <dbReference type="ARBA" id="ARBA00022771"/>
    </source>
</evidence>
<evidence type="ECO:0000256" key="5">
    <source>
        <dbReference type="ARBA" id="ARBA00023125"/>
    </source>
</evidence>
<dbReference type="Pfam" id="PF13613">
    <property type="entry name" value="HTH_Tnp_4"/>
    <property type="match status" value="1"/>
</dbReference>
<sequence length="482" mass="55386">MAKHANCCVPGCTNNYRTKHGLSYYRIPKDKKLRRQYKILIRNATLKLDADNTRICGDHFEGGHKRSRLHLPSIFPWSEHASTRRVLKRVSPEKIVKKSRICKKNRRLASLNKDHSEDTLPESDLCQTEDVLLTSDQGMQTDFYEQVQNKDESLQTECYETVKVNFGTQTELLRFDINQFKDKDSDIAFYTGFPNYKTLMLCFDMVKDAAKNISYGNYDRKCFDCPPVWQPGRPRILTTFQEFVLVLMRLRLGLFERDLAHRFEISESTVSVIFRTWIRFLRLELQELIITPPRDVLQEHMPKLFKEFYPKTALIIDCTEIQMERPSALDNQSSCYSSYKSRTTMKSLVGITPSGVIGFASELYPGSITDKEITVKSGFLALLEQDDEIMADKGFLIQDELAAVGATLIIPAFLKGKQQFSKEEGEKNKKVASLRVHVERCMERIKNWHILDKPIPVSLAGIASDIFIVIAALTNFLPPLIS</sequence>
<gene>
    <name evidence="8" type="ORF">PLOB_00016903</name>
</gene>
<protein>
    <recommendedName>
        <fullName evidence="7">THAP-type domain-containing protein</fullName>
    </recommendedName>
</protein>
<dbReference type="PANTHER" id="PTHR23080">
    <property type="entry name" value="THAP DOMAIN PROTEIN"/>
    <property type="match status" value="1"/>
</dbReference>
<evidence type="ECO:0000256" key="6">
    <source>
        <dbReference type="PROSITE-ProRule" id="PRU00309"/>
    </source>
</evidence>
<comment type="caution">
    <text evidence="8">The sequence shown here is derived from an EMBL/GenBank/DDBJ whole genome shotgun (WGS) entry which is preliminary data.</text>
</comment>
<keyword evidence="4" id="KW-0862">Zinc</keyword>
<dbReference type="PANTHER" id="PTHR23080:SF133">
    <property type="entry name" value="SI:CH211-262I1.5-RELATED"/>
    <property type="match status" value="1"/>
</dbReference>
<dbReference type="SUPFAM" id="SSF57716">
    <property type="entry name" value="Glucocorticoid receptor-like (DNA-binding domain)"/>
    <property type="match status" value="1"/>
</dbReference>
<evidence type="ECO:0000313" key="9">
    <source>
        <dbReference type="Proteomes" id="UP001159405"/>
    </source>
</evidence>
<evidence type="ECO:0000313" key="8">
    <source>
        <dbReference type="EMBL" id="CAH3107861.1"/>
    </source>
</evidence>
<dbReference type="Proteomes" id="UP001159405">
    <property type="component" value="Unassembled WGS sequence"/>
</dbReference>
<name>A0ABN8NG02_9CNID</name>
<organism evidence="8 9">
    <name type="scientific">Porites lobata</name>
    <dbReference type="NCBI Taxonomy" id="104759"/>
    <lineage>
        <taxon>Eukaryota</taxon>
        <taxon>Metazoa</taxon>
        <taxon>Cnidaria</taxon>
        <taxon>Anthozoa</taxon>
        <taxon>Hexacorallia</taxon>
        <taxon>Scleractinia</taxon>
        <taxon>Fungiina</taxon>
        <taxon>Poritidae</taxon>
        <taxon>Porites</taxon>
    </lineage>
</organism>
<keyword evidence="5 6" id="KW-0238">DNA-binding</keyword>
<dbReference type="InterPro" id="IPR006612">
    <property type="entry name" value="THAP_Znf"/>
</dbReference>